<proteinExistence type="predicted"/>
<evidence type="ECO:0008006" key="3">
    <source>
        <dbReference type="Google" id="ProtNLM"/>
    </source>
</evidence>
<protein>
    <recommendedName>
        <fullName evidence="3">STAS/SEC14 domain-containing protein</fullName>
    </recommendedName>
</protein>
<name>T0IR85_9SPHN</name>
<evidence type="ECO:0000313" key="1">
    <source>
        <dbReference type="EMBL" id="EQB12174.1"/>
    </source>
</evidence>
<organism evidence="1 2">
    <name type="scientific">Sphingobium lactosutens DS20</name>
    <dbReference type="NCBI Taxonomy" id="1331060"/>
    <lineage>
        <taxon>Bacteria</taxon>
        <taxon>Pseudomonadati</taxon>
        <taxon>Pseudomonadota</taxon>
        <taxon>Alphaproteobacteria</taxon>
        <taxon>Sphingomonadales</taxon>
        <taxon>Sphingomonadaceae</taxon>
        <taxon>Sphingobium</taxon>
    </lineage>
</organism>
<evidence type="ECO:0000313" key="2">
    <source>
        <dbReference type="Proteomes" id="UP000015531"/>
    </source>
</evidence>
<dbReference type="EMBL" id="ATDP01000104">
    <property type="protein sequence ID" value="EQB12174.1"/>
    <property type="molecule type" value="Genomic_DNA"/>
</dbReference>
<dbReference type="PATRIC" id="fig|1331060.3.peg.4000"/>
<reference evidence="1 2" key="1">
    <citation type="journal article" date="2013" name="Genome Announc.">
        <title>Draft Genome Sequence of Sphingobium lactosutens Strain DS20T, Isolated from a Hexachlorocyclohexane Dumpsite.</title>
        <authorList>
            <person name="Kumar R."/>
            <person name="Dwivedi V."/>
            <person name="Negi V."/>
            <person name="Khurana J.P."/>
            <person name="Lal R."/>
        </authorList>
    </citation>
    <scope>NUCLEOTIDE SEQUENCE [LARGE SCALE GENOMIC DNA]</scope>
    <source>
        <strain evidence="1 2">DS20</strain>
    </source>
</reference>
<comment type="caution">
    <text evidence="1">The sequence shown here is derived from an EMBL/GenBank/DDBJ whole genome shotgun (WGS) entry which is preliminary data.</text>
</comment>
<dbReference type="Proteomes" id="UP000015531">
    <property type="component" value="Unassembled WGS sequence"/>
</dbReference>
<dbReference type="RefSeq" id="WP_021227626.1">
    <property type="nucleotide sequence ID" value="NZ_ATDP01000104.1"/>
</dbReference>
<sequence length="119" mass="13101">MDARYDIRADPAQGMIHIRMGGFFSEADVQSFAASYRAELRHVAHPGQLTLVDIRDMKIQAQDIVAAFGAVMASPDIRSRKLAFLCGSTLARLQAQRLTDRDGVAFFDDMAAAEAWLLA</sequence>
<dbReference type="OrthoDB" id="7473089at2"/>
<gene>
    <name evidence="1" type="ORF">RLDS_20700</name>
</gene>
<dbReference type="AlphaFoldDB" id="T0IR85"/>
<dbReference type="eggNOG" id="ENOG50329CP">
    <property type="taxonomic scope" value="Bacteria"/>
</dbReference>
<accession>T0IR85</accession>
<keyword evidence="2" id="KW-1185">Reference proteome</keyword>